<dbReference type="GeneTree" id="ENSGT00960000192628"/>
<dbReference type="PANTHER" id="PTHR21705">
    <property type="entry name" value="RAI16 PROTEIN-RELATED"/>
    <property type="match status" value="1"/>
</dbReference>
<dbReference type="STRING" id="244447.ENSCSEP00000012537"/>
<protein>
    <submittedName>
        <fullName evidence="1">Uncharacterized protein</fullName>
    </submittedName>
</protein>
<organism evidence="1 2">
    <name type="scientific">Cynoglossus semilaevis</name>
    <name type="common">Tongue sole</name>
    <dbReference type="NCBI Taxonomy" id="244447"/>
    <lineage>
        <taxon>Eukaryota</taxon>
        <taxon>Metazoa</taxon>
        <taxon>Chordata</taxon>
        <taxon>Craniata</taxon>
        <taxon>Vertebrata</taxon>
        <taxon>Euteleostomi</taxon>
        <taxon>Actinopterygii</taxon>
        <taxon>Neopterygii</taxon>
        <taxon>Teleostei</taxon>
        <taxon>Neoteleostei</taxon>
        <taxon>Acanthomorphata</taxon>
        <taxon>Carangaria</taxon>
        <taxon>Pleuronectiformes</taxon>
        <taxon>Pleuronectoidei</taxon>
        <taxon>Cynoglossidae</taxon>
        <taxon>Cynoglossinae</taxon>
        <taxon>Cynoglossus</taxon>
    </lineage>
</organism>
<reference evidence="1" key="2">
    <citation type="submission" date="2025-09" db="UniProtKB">
        <authorList>
            <consortium name="Ensembl"/>
        </authorList>
    </citation>
    <scope>IDENTIFICATION</scope>
</reference>
<evidence type="ECO:0000313" key="1">
    <source>
        <dbReference type="Ensembl" id="ENSCSEP00000012537.1"/>
    </source>
</evidence>
<dbReference type="InParanoid" id="A0A3P8VDR9"/>
<name>A0A3P8VDR9_CYNSE</name>
<keyword evidence="2" id="KW-1185">Reference proteome</keyword>
<dbReference type="AlphaFoldDB" id="A0A3P8VDR9"/>
<dbReference type="Ensembl" id="ENSCSET00000012687.1">
    <property type="protein sequence ID" value="ENSCSEP00000012537.1"/>
    <property type="gene ID" value="ENSCSEG00000008108.1"/>
</dbReference>
<dbReference type="PANTHER" id="PTHR21705:SF9">
    <property type="entry name" value="FHF COMPLEX SUBUNIT HOOK-INTERACTING PROTEIN 2B"/>
    <property type="match status" value="1"/>
</dbReference>
<evidence type="ECO:0000313" key="2">
    <source>
        <dbReference type="Proteomes" id="UP000265120"/>
    </source>
</evidence>
<proteinExistence type="predicted"/>
<accession>A0A3P8VDR9</accession>
<dbReference type="Pfam" id="PF10257">
    <property type="entry name" value="RAI16-like"/>
    <property type="match status" value="1"/>
</dbReference>
<reference evidence="1" key="1">
    <citation type="submission" date="2025-08" db="UniProtKB">
        <authorList>
            <consortium name="Ensembl"/>
        </authorList>
    </citation>
    <scope>IDENTIFICATION</scope>
</reference>
<dbReference type="Proteomes" id="UP000265120">
    <property type="component" value="Unassembled WGS sequence"/>
</dbReference>
<dbReference type="InterPro" id="IPR019384">
    <property type="entry name" value="FHIP"/>
</dbReference>
<sequence>MFVFADGNRPDKQTDIPWCLRQMLDILVYEEKQQVSTETGACLEYLIQHKILETLCTLGKAQVTSVILFYIFDHVI</sequence>